<reference evidence="2 3" key="1">
    <citation type="submission" date="2006-09" db="EMBL/GenBank/DDBJ databases">
        <title>Sequence and annotation of the 288-kb ATCV-1 virus that infects an endosymbiotic Chlorella strain of the heliozoon Acanthocystis turfacea.</title>
        <authorList>
            <person name="Fitzgerald L.A."/>
            <person name="Graves M.V."/>
            <person name="Li X."/>
            <person name="Pfitzner A.J.P."/>
            <person name="Hartigan J."/>
            <person name="Van Etten J.L."/>
        </authorList>
    </citation>
    <scope>NUCLEOTIDE SEQUENCE [LARGE SCALE GENOMIC DNA]</scope>
    <source>
        <strain evidence="2 3">ATCV-1</strain>
    </source>
</reference>
<keyword evidence="3" id="KW-1185">Reference proteome</keyword>
<dbReference type="KEGG" id="vg:5470237"/>
<dbReference type="RefSeq" id="YP_001426799.1">
    <property type="nucleotide sequence ID" value="NC_008724.1"/>
</dbReference>
<proteinExistence type="predicted"/>
<protein>
    <submittedName>
        <fullName evidence="2">Uncharacterized protein z318R</fullName>
    </submittedName>
</protein>
<evidence type="ECO:0000313" key="3">
    <source>
        <dbReference type="Proteomes" id="UP000202420"/>
    </source>
</evidence>
<feature type="compositionally biased region" description="Polar residues" evidence="1">
    <location>
        <begin position="16"/>
        <end position="26"/>
    </location>
</feature>
<name>A7K8S8_9PHYC</name>
<feature type="region of interest" description="Disordered" evidence="1">
    <location>
        <begin position="1"/>
        <end position="76"/>
    </location>
</feature>
<gene>
    <name evidence="2" type="primary">z318R</name>
    <name evidence="2" type="ORF">ATCV1_z318R</name>
</gene>
<sequence>MCASPSYGVPWRPPFASSSPPRTSCAPTLAVPLMRTVSRPTRSTRKRLTCPPHPRRQSRARKAPKAQNRKLSSARQ</sequence>
<dbReference type="EMBL" id="EF101928">
    <property type="protein sequence ID" value="ABT16452.1"/>
    <property type="molecule type" value="Genomic_DNA"/>
</dbReference>
<evidence type="ECO:0000256" key="1">
    <source>
        <dbReference type="SAM" id="MobiDB-lite"/>
    </source>
</evidence>
<dbReference type="GeneID" id="5470237"/>
<feature type="compositionally biased region" description="Basic residues" evidence="1">
    <location>
        <begin position="42"/>
        <end position="68"/>
    </location>
</feature>
<dbReference type="Proteomes" id="UP000202420">
    <property type="component" value="Segment"/>
</dbReference>
<accession>A7K8S8</accession>
<evidence type="ECO:0000313" key="2">
    <source>
        <dbReference type="EMBL" id="ABT16452.1"/>
    </source>
</evidence>
<organism evidence="2 3">
    <name type="scientific">Chlorovirus heliozoae</name>
    <dbReference type="NCBI Taxonomy" id="322019"/>
    <lineage>
        <taxon>Viruses</taxon>
        <taxon>Varidnaviria</taxon>
        <taxon>Bamfordvirae</taxon>
        <taxon>Nucleocytoviricota</taxon>
        <taxon>Megaviricetes</taxon>
        <taxon>Algavirales</taxon>
        <taxon>Phycodnaviridae</taxon>
        <taxon>Chlorovirus</taxon>
    </lineage>
</organism>